<feature type="domain" description="PPM-type phosphatase" evidence="5">
    <location>
        <begin position="99"/>
        <end position="524"/>
    </location>
</feature>
<dbReference type="SMART" id="SM00332">
    <property type="entry name" value="PP2Cc"/>
    <property type="match status" value="1"/>
</dbReference>
<keyword evidence="7" id="KW-1185">Reference proteome</keyword>
<dbReference type="Proteomes" id="UP001187531">
    <property type="component" value="Unassembled WGS sequence"/>
</dbReference>
<evidence type="ECO:0000313" key="7">
    <source>
        <dbReference type="Proteomes" id="UP001187531"/>
    </source>
</evidence>
<dbReference type="PROSITE" id="PS01032">
    <property type="entry name" value="PPM_1"/>
    <property type="match status" value="1"/>
</dbReference>
<dbReference type="GO" id="GO:0005739">
    <property type="term" value="C:mitochondrion"/>
    <property type="evidence" value="ECO:0007669"/>
    <property type="project" value="TreeGrafter"/>
</dbReference>
<organism evidence="6 7">
    <name type="scientific">Artemia franciscana</name>
    <name type="common">Brine shrimp</name>
    <name type="synonym">Artemia sanfranciscana</name>
    <dbReference type="NCBI Taxonomy" id="6661"/>
    <lineage>
        <taxon>Eukaryota</taxon>
        <taxon>Metazoa</taxon>
        <taxon>Ecdysozoa</taxon>
        <taxon>Arthropoda</taxon>
        <taxon>Crustacea</taxon>
        <taxon>Branchiopoda</taxon>
        <taxon>Anostraca</taxon>
        <taxon>Artemiidae</taxon>
        <taxon>Artemia</taxon>
    </lineage>
</organism>
<keyword evidence="3 4" id="KW-0904">Protein phosphatase</keyword>
<proteinExistence type="inferred from homology"/>
<evidence type="ECO:0000256" key="1">
    <source>
        <dbReference type="ARBA" id="ARBA00022723"/>
    </source>
</evidence>
<dbReference type="AlphaFoldDB" id="A0AA88LCP6"/>
<evidence type="ECO:0000256" key="3">
    <source>
        <dbReference type="ARBA" id="ARBA00022912"/>
    </source>
</evidence>
<reference evidence="6" key="1">
    <citation type="submission" date="2023-07" db="EMBL/GenBank/DDBJ databases">
        <title>Chromosome-level genome assembly of Artemia franciscana.</title>
        <authorList>
            <person name="Jo E."/>
        </authorList>
    </citation>
    <scope>NUCLEOTIDE SEQUENCE</scope>
    <source>
        <tissue evidence="6">Whole body</tissue>
    </source>
</reference>
<gene>
    <name evidence="6" type="ORF">QYM36_000804</name>
</gene>
<evidence type="ECO:0000259" key="5">
    <source>
        <dbReference type="PROSITE" id="PS51746"/>
    </source>
</evidence>
<evidence type="ECO:0000256" key="2">
    <source>
        <dbReference type="ARBA" id="ARBA00022801"/>
    </source>
</evidence>
<evidence type="ECO:0000313" key="6">
    <source>
        <dbReference type="EMBL" id="KAK2726478.1"/>
    </source>
</evidence>
<keyword evidence="2 4" id="KW-0378">Hydrolase</keyword>
<evidence type="ECO:0000256" key="4">
    <source>
        <dbReference type="RuleBase" id="RU003465"/>
    </source>
</evidence>
<dbReference type="Gene3D" id="3.60.40.10">
    <property type="entry name" value="PPM-type phosphatase domain"/>
    <property type="match status" value="1"/>
</dbReference>
<comment type="similarity">
    <text evidence="4">Belongs to the PP2C family.</text>
</comment>
<dbReference type="CDD" id="cd00143">
    <property type="entry name" value="PP2Cc"/>
    <property type="match status" value="1"/>
</dbReference>
<sequence>MTQLGTRYAKEMEKMLRGLIILSWNYKVRRLGNCLFNGSCNASRFSLRELSTSRSNRERLGDEFATPFKDISDLLSPAQATEILRANEVSRILTRPGAVKTVEWNQLGSNTPIEDTLAVAHCKPSKGMLFGVFDGHGGPSCAQVLAKRIFPYIATALTHSRKLRSFFSQEHSKDIRNEFLEDVADTVDLVPELHELYTLSLLKYVAEKRKDDSTLLEAIEFDGTSVVNSTIGGDEINDIAASLEEAFLRLDDDLSKEALASRKDQNVALATMTVAMSGAVSSVAHVHNNILSVANVGDCQAVLGTLGEDGRWMTTKLSSEHTVENSKELNRLFSEHPPKEKDSIIVMDRLLGQLMPLRAFGDFRFKWEKAVIQEHAVPHFSKKAVPPNYCTPPYLTARPEIMQRHLSNNDKFLILATDGLWDQLTPSQAVKLVGEHMLGHEALGPLILPPTDVSLGVVHDLLLKRRENLSKRPEDMNVATHLLRHALAGTATGLDHDRLAQLLTMPEDIVRHFRDDISIIVVYFDSEYLLKYPFHAEMAAELA</sequence>
<dbReference type="PROSITE" id="PS51746">
    <property type="entry name" value="PPM_2"/>
    <property type="match status" value="1"/>
</dbReference>
<dbReference type="PANTHER" id="PTHR13832">
    <property type="entry name" value="PROTEIN PHOSPHATASE 2C"/>
    <property type="match status" value="1"/>
</dbReference>
<dbReference type="GO" id="GO:0046872">
    <property type="term" value="F:metal ion binding"/>
    <property type="evidence" value="ECO:0007669"/>
    <property type="project" value="UniProtKB-KW"/>
</dbReference>
<dbReference type="InterPro" id="IPR001932">
    <property type="entry name" value="PPM-type_phosphatase-like_dom"/>
</dbReference>
<name>A0AA88LCP6_ARTSF</name>
<keyword evidence="1" id="KW-0479">Metal-binding</keyword>
<comment type="caution">
    <text evidence="6">The sequence shown here is derived from an EMBL/GenBank/DDBJ whole genome shotgun (WGS) entry which is preliminary data.</text>
</comment>
<dbReference type="Pfam" id="PF00481">
    <property type="entry name" value="PP2C"/>
    <property type="match status" value="1"/>
</dbReference>
<protein>
    <recommendedName>
        <fullName evidence="5">PPM-type phosphatase domain-containing protein</fullName>
    </recommendedName>
</protein>
<dbReference type="GO" id="GO:0004741">
    <property type="term" value="F:[pyruvate dehydrogenase (acetyl-transferring)]-phosphatase activity"/>
    <property type="evidence" value="ECO:0007669"/>
    <property type="project" value="TreeGrafter"/>
</dbReference>
<dbReference type="PANTHER" id="PTHR13832:SF792">
    <property type="entry name" value="GM14286P"/>
    <property type="match status" value="1"/>
</dbReference>
<accession>A0AA88LCP6</accession>
<dbReference type="InterPro" id="IPR015655">
    <property type="entry name" value="PP2C"/>
</dbReference>
<dbReference type="EMBL" id="JAVRJZ010000002">
    <property type="protein sequence ID" value="KAK2726478.1"/>
    <property type="molecule type" value="Genomic_DNA"/>
</dbReference>
<dbReference type="InterPro" id="IPR000222">
    <property type="entry name" value="PP2C_BS"/>
</dbReference>
<dbReference type="SUPFAM" id="SSF81606">
    <property type="entry name" value="PP2C-like"/>
    <property type="match status" value="1"/>
</dbReference>
<dbReference type="InterPro" id="IPR036457">
    <property type="entry name" value="PPM-type-like_dom_sf"/>
</dbReference>